<dbReference type="RefSeq" id="WP_142037919.1">
    <property type="nucleotide sequence ID" value="NZ_JBHTGS010000001.1"/>
</dbReference>
<proteinExistence type="inferred from homology"/>
<dbReference type="InterPro" id="IPR017853">
    <property type="entry name" value="GH"/>
</dbReference>
<gene>
    <name evidence="3" type="ORF">FB566_1990</name>
</gene>
<dbReference type="InterPro" id="IPR006047">
    <property type="entry name" value="GH13_cat_dom"/>
</dbReference>
<dbReference type="Proteomes" id="UP000317043">
    <property type="component" value="Unassembled WGS sequence"/>
</dbReference>
<dbReference type="EMBL" id="VFOW01000001">
    <property type="protein sequence ID" value="TQL76459.1"/>
    <property type="molecule type" value="Genomic_DNA"/>
</dbReference>
<dbReference type="Gene3D" id="3.20.20.80">
    <property type="entry name" value="Glycosidases"/>
    <property type="match status" value="2"/>
</dbReference>
<dbReference type="PANTHER" id="PTHR10357">
    <property type="entry name" value="ALPHA-AMYLASE FAMILY MEMBER"/>
    <property type="match status" value="1"/>
</dbReference>
<dbReference type="InterPro" id="IPR045857">
    <property type="entry name" value="O16G_dom_2"/>
</dbReference>
<dbReference type="SUPFAM" id="SSF51445">
    <property type="entry name" value="(Trans)glycosidases"/>
    <property type="match status" value="1"/>
</dbReference>
<dbReference type="Pfam" id="PF00128">
    <property type="entry name" value="Alpha-amylase"/>
    <property type="match status" value="1"/>
</dbReference>
<reference evidence="3 4" key="1">
    <citation type="submission" date="2019-06" db="EMBL/GenBank/DDBJ databases">
        <title>Sequencing the genomes of 1000 actinobacteria strains.</title>
        <authorList>
            <person name="Klenk H.-P."/>
        </authorList>
    </citation>
    <scope>NUCLEOTIDE SEQUENCE [LARGE SCALE GENOMIC DNA]</scope>
    <source>
        <strain evidence="3 4">DSM 45928</strain>
    </source>
</reference>
<comment type="similarity">
    <text evidence="1">Belongs to the glycosyl hydrolase 13 family.</text>
</comment>
<name>A0A543AV53_9ACTN</name>
<dbReference type="GO" id="GO:0009313">
    <property type="term" value="P:oligosaccharide catabolic process"/>
    <property type="evidence" value="ECO:0007669"/>
    <property type="project" value="TreeGrafter"/>
</dbReference>
<keyword evidence="4" id="KW-1185">Reference proteome</keyword>
<dbReference type="OrthoDB" id="9043248at2"/>
<dbReference type="AlphaFoldDB" id="A0A543AV53"/>
<dbReference type="CDD" id="cd11332">
    <property type="entry name" value="AmyAc_OligoGlu_TS"/>
    <property type="match status" value="1"/>
</dbReference>
<dbReference type="SMART" id="SM00642">
    <property type="entry name" value="Aamy"/>
    <property type="match status" value="1"/>
</dbReference>
<accession>A0A543AV53</accession>
<dbReference type="FunCoup" id="A0A543AV53">
    <property type="interactions" value="21"/>
</dbReference>
<dbReference type="InParanoid" id="A0A543AV53"/>
<evidence type="ECO:0000256" key="1">
    <source>
        <dbReference type="ARBA" id="ARBA00008061"/>
    </source>
</evidence>
<evidence type="ECO:0000313" key="4">
    <source>
        <dbReference type="Proteomes" id="UP000317043"/>
    </source>
</evidence>
<organism evidence="3 4">
    <name type="scientific">Stackebrandtia endophytica</name>
    <dbReference type="NCBI Taxonomy" id="1496996"/>
    <lineage>
        <taxon>Bacteria</taxon>
        <taxon>Bacillati</taxon>
        <taxon>Actinomycetota</taxon>
        <taxon>Actinomycetes</taxon>
        <taxon>Glycomycetales</taxon>
        <taxon>Glycomycetaceae</taxon>
        <taxon>Stackebrandtia</taxon>
    </lineage>
</organism>
<sequence>MRQWWKDAVIYQIYPRSFADLNGDGMGDLAGVKDRIPYLARLGIDAIWLSPFYTSPQNDAGYDVADFRDVDPRFGTLADFDALVAEAHEAGLRVIVDIVPNHSSSEHDWFQAALAAEPGSPERDRYHFKDGVADGPPNDWQSVFGGDAWTQVPDGQWYLHLFDSTQPDFNWQNPEVAAEFLDILRFWLDRGVDGFRVDVAHGLIKEPDLPDVGDAMNIELLGTVRAPYFDVDGVHEVYRAWRQVLDSYPGDRMAVAEAWVETPQRRANYVRADELHQAFNFDLLTAEFSATAYRRVIDVEMATVAAVDAPPTWVLSNHDRHRHVTRYGDGVLGLARARAASLAMLALPGSTYIYQGEELGLPEVLDLPDELREDPTWERSGHTDKGRDGCRVPLPWQPTGPSFGFGDAPGWLPQPTDWGELSAAAQDGVEGSTLELYRAALRLRRDLLPTGLTWLSAEETGDEVLAFDNGRFRCVVNFGSADVPVTGEVLVSSAEIVDGRLPGNATVWLGR</sequence>
<dbReference type="GO" id="GO:0004556">
    <property type="term" value="F:alpha-amylase activity"/>
    <property type="evidence" value="ECO:0007669"/>
    <property type="project" value="TreeGrafter"/>
</dbReference>
<evidence type="ECO:0000259" key="2">
    <source>
        <dbReference type="SMART" id="SM00642"/>
    </source>
</evidence>
<evidence type="ECO:0000313" key="3">
    <source>
        <dbReference type="EMBL" id="TQL76459.1"/>
    </source>
</evidence>
<dbReference type="PANTHER" id="PTHR10357:SF179">
    <property type="entry name" value="NEUTRAL AND BASIC AMINO ACID TRANSPORT PROTEIN RBAT"/>
    <property type="match status" value="1"/>
</dbReference>
<feature type="domain" description="Glycosyl hydrolase family 13 catalytic" evidence="2">
    <location>
        <begin position="12"/>
        <end position="391"/>
    </location>
</feature>
<comment type="caution">
    <text evidence="3">The sequence shown here is derived from an EMBL/GenBank/DDBJ whole genome shotgun (WGS) entry which is preliminary data.</text>
</comment>
<protein>
    <submittedName>
        <fullName evidence="3">Alpha-glucosidase</fullName>
    </submittedName>
</protein>
<dbReference type="Gene3D" id="3.90.400.10">
    <property type="entry name" value="Oligo-1,6-glucosidase, Domain 2"/>
    <property type="match status" value="1"/>
</dbReference>